<evidence type="ECO:0000313" key="5">
    <source>
        <dbReference type="EMBL" id="MFC4348380.1"/>
    </source>
</evidence>
<dbReference type="Pfam" id="PF01814">
    <property type="entry name" value="Hemerythrin"/>
    <property type="match status" value="1"/>
</dbReference>
<organism evidence="5 6">
    <name type="scientific">Kordiimonas lipolytica</name>
    <dbReference type="NCBI Taxonomy" id="1662421"/>
    <lineage>
        <taxon>Bacteria</taxon>
        <taxon>Pseudomonadati</taxon>
        <taxon>Pseudomonadota</taxon>
        <taxon>Alphaproteobacteria</taxon>
        <taxon>Kordiimonadales</taxon>
        <taxon>Kordiimonadaceae</taxon>
        <taxon>Kordiimonas</taxon>
    </lineage>
</organism>
<protein>
    <submittedName>
        <fullName evidence="5">Bacteriohemerythrin</fullName>
    </submittedName>
</protein>
<dbReference type="CDD" id="cd12107">
    <property type="entry name" value="Hemerythrin"/>
    <property type="match status" value="1"/>
</dbReference>
<evidence type="ECO:0000259" key="4">
    <source>
        <dbReference type="Pfam" id="PF01814"/>
    </source>
</evidence>
<evidence type="ECO:0000256" key="2">
    <source>
        <dbReference type="ARBA" id="ARBA00022723"/>
    </source>
</evidence>
<evidence type="ECO:0000313" key="6">
    <source>
        <dbReference type="Proteomes" id="UP001595776"/>
    </source>
</evidence>
<dbReference type="InterPro" id="IPR012312">
    <property type="entry name" value="Hemerythrin-like"/>
</dbReference>
<reference evidence="6" key="1">
    <citation type="journal article" date="2019" name="Int. J. Syst. Evol. Microbiol.">
        <title>The Global Catalogue of Microorganisms (GCM) 10K type strain sequencing project: providing services to taxonomists for standard genome sequencing and annotation.</title>
        <authorList>
            <consortium name="The Broad Institute Genomics Platform"/>
            <consortium name="The Broad Institute Genome Sequencing Center for Infectious Disease"/>
            <person name="Wu L."/>
            <person name="Ma J."/>
        </authorList>
    </citation>
    <scope>NUCLEOTIDE SEQUENCE [LARGE SCALE GENOMIC DNA]</scope>
    <source>
        <strain evidence="6">CGMCC 1.15304</strain>
    </source>
</reference>
<dbReference type="InterPro" id="IPR012827">
    <property type="entry name" value="Hemerythrin_metal-bd"/>
</dbReference>
<keyword evidence="3" id="KW-0408">Iron</keyword>
<dbReference type="EMBL" id="JBHSCR010000007">
    <property type="protein sequence ID" value="MFC4348380.1"/>
    <property type="molecule type" value="Genomic_DNA"/>
</dbReference>
<comment type="similarity">
    <text evidence="1">Belongs to the hemerythrin family.</text>
</comment>
<proteinExistence type="inferred from homology"/>
<evidence type="ECO:0000256" key="3">
    <source>
        <dbReference type="ARBA" id="ARBA00023004"/>
    </source>
</evidence>
<name>A0ABV8UB81_9PROT</name>
<keyword evidence="2" id="KW-0479">Metal-binding</keyword>
<keyword evidence="6" id="KW-1185">Reference proteome</keyword>
<feature type="domain" description="Hemerythrin-like" evidence="4">
    <location>
        <begin position="14"/>
        <end position="108"/>
    </location>
</feature>
<comment type="caution">
    <text evidence="5">The sequence shown here is derived from an EMBL/GenBank/DDBJ whole genome shotgun (WGS) entry which is preliminary data.</text>
</comment>
<dbReference type="SUPFAM" id="SSF47188">
    <property type="entry name" value="Hemerythrin-like"/>
    <property type="match status" value="1"/>
</dbReference>
<dbReference type="NCBIfam" id="TIGR02481">
    <property type="entry name" value="hemeryth_dom"/>
    <property type="match status" value="1"/>
</dbReference>
<sequence length="130" mass="15480">MNYAGDFPQSWLTNIKEIDDDHRHLYEMLNSFVSNKEPTAYVEREFLDMFLAELMNHCEKEEHMMVLNNYPDAENHKSHHRKVIKHLLSLRHSDMSAVDVAKECQKAFIRDLLVRDIPFKEFMQNKKAEA</sequence>
<accession>A0ABV8UB81</accession>
<dbReference type="Gene3D" id="1.20.120.50">
    <property type="entry name" value="Hemerythrin-like"/>
    <property type="match status" value="1"/>
</dbReference>
<evidence type="ECO:0000256" key="1">
    <source>
        <dbReference type="ARBA" id="ARBA00010587"/>
    </source>
</evidence>
<dbReference type="RefSeq" id="WP_068145535.1">
    <property type="nucleotide sequence ID" value="NZ_JBHSCR010000007.1"/>
</dbReference>
<dbReference type="InterPro" id="IPR035938">
    <property type="entry name" value="Hemerythrin-like_sf"/>
</dbReference>
<dbReference type="Proteomes" id="UP001595776">
    <property type="component" value="Unassembled WGS sequence"/>
</dbReference>
<gene>
    <name evidence="5" type="ORF">ACFO5Q_11025</name>
</gene>